<feature type="signal peptide" evidence="9">
    <location>
        <begin position="1"/>
        <end position="19"/>
    </location>
</feature>
<dbReference type="AlphaFoldDB" id="A0A1H1UJ38"/>
<protein>
    <recommendedName>
        <fullName evidence="2">histidine kinase</fullName>
        <ecNumber evidence="2">2.7.13.3</ecNumber>
    </recommendedName>
</protein>
<keyword evidence="3" id="KW-0597">Phosphoprotein</keyword>
<dbReference type="Gene3D" id="3.30.450.20">
    <property type="entry name" value="PAS domain"/>
    <property type="match status" value="1"/>
</dbReference>
<dbReference type="Gene3D" id="1.25.40.10">
    <property type="entry name" value="Tetratricopeptide repeat domain"/>
    <property type="match status" value="2"/>
</dbReference>
<dbReference type="InterPro" id="IPR005467">
    <property type="entry name" value="His_kinase_dom"/>
</dbReference>
<dbReference type="InterPro" id="IPR019734">
    <property type="entry name" value="TPR_rpt"/>
</dbReference>
<dbReference type="RefSeq" id="WP_091371221.1">
    <property type="nucleotide sequence ID" value="NZ_LT629740.1"/>
</dbReference>
<evidence type="ECO:0000313" key="12">
    <source>
        <dbReference type="Proteomes" id="UP000199679"/>
    </source>
</evidence>
<dbReference type="PROSITE" id="PS50109">
    <property type="entry name" value="HIS_KIN"/>
    <property type="match status" value="1"/>
</dbReference>
<feature type="chain" id="PRO_5009262327" description="histidine kinase" evidence="9">
    <location>
        <begin position="20"/>
        <end position="764"/>
    </location>
</feature>
<dbReference type="InterPro" id="IPR003594">
    <property type="entry name" value="HATPase_dom"/>
</dbReference>
<dbReference type="SMART" id="SM00387">
    <property type="entry name" value="HATPase_c"/>
    <property type="match status" value="1"/>
</dbReference>
<dbReference type="GO" id="GO:0004673">
    <property type="term" value="F:protein histidine kinase activity"/>
    <property type="evidence" value="ECO:0007669"/>
    <property type="project" value="UniProtKB-EC"/>
</dbReference>
<proteinExistence type="predicted"/>
<evidence type="ECO:0000256" key="3">
    <source>
        <dbReference type="ARBA" id="ARBA00022553"/>
    </source>
</evidence>
<evidence type="ECO:0000259" key="10">
    <source>
        <dbReference type="PROSITE" id="PS50109"/>
    </source>
</evidence>
<keyword evidence="8" id="KW-0472">Membrane</keyword>
<evidence type="ECO:0000256" key="8">
    <source>
        <dbReference type="SAM" id="Phobius"/>
    </source>
</evidence>
<accession>A0A1H1UJ38</accession>
<keyword evidence="8" id="KW-0812">Transmembrane</keyword>
<dbReference type="InterPro" id="IPR011495">
    <property type="entry name" value="Sig_transdc_His_kin_sub2_dim/P"/>
</dbReference>
<keyword evidence="9" id="KW-0732">Signal</keyword>
<dbReference type="GO" id="GO:0005524">
    <property type="term" value="F:ATP binding"/>
    <property type="evidence" value="ECO:0007669"/>
    <property type="project" value="UniProtKB-KW"/>
</dbReference>
<organism evidence="11 12">
    <name type="scientific">Mucilaginibacter mallensis</name>
    <dbReference type="NCBI Taxonomy" id="652787"/>
    <lineage>
        <taxon>Bacteria</taxon>
        <taxon>Pseudomonadati</taxon>
        <taxon>Bacteroidota</taxon>
        <taxon>Sphingobacteriia</taxon>
        <taxon>Sphingobacteriales</taxon>
        <taxon>Sphingobacteriaceae</taxon>
        <taxon>Mucilaginibacter</taxon>
    </lineage>
</organism>
<evidence type="ECO:0000256" key="1">
    <source>
        <dbReference type="ARBA" id="ARBA00000085"/>
    </source>
</evidence>
<evidence type="ECO:0000313" key="11">
    <source>
        <dbReference type="EMBL" id="SDS72522.1"/>
    </source>
</evidence>
<dbReference type="STRING" id="652787.SAMN05216490_1686"/>
<keyword evidence="8" id="KW-1133">Transmembrane helix</keyword>
<dbReference type="SUPFAM" id="SSF48452">
    <property type="entry name" value="TPR-like"/>
    <property type="match status" value="2"/>
</dbReference>
<keyword evidence="6 11" id="KW-0418">Kinase</keyword>
<feature type="transmembrane region" description="Helical" evidence="8">
    <location>
        <begin position="506"/>
        <end position="522"/>
    </location>
</feature>
<evidence type="ECO:0000256" key="4">
    <source>
        <dbReference type="ARBA" id="ARBA00022679"/>
    </source>
</evidence>
<name>A0A1H1UJ38_MUCMA</name>
<evidence type="ECO:0000256" key="6">
    <source>
        <dbReference type="ARBA" id="ARBA00022777"/>
    </source>
</evidence>
<evidence type="ECO:0000256" key="9">
    <source>
        <dbReference type="SAM" id="SignalP"/>
    </source>
</evidence>
<dbReference type="SMART" id="SM00028">
    <property type="entry name" value="TPR"/>
    <property type="match status" value="2"/>
</dbReference>
<dbReference type="Pfam" id="PF07568">
    <property type="entry name" value="HisKA_2"/>
    <property type="match status" value="1"/>
</dbReference>
<dbReference type="SUPFAM" id="SSF55874">
    <property type="entry name" value="ATPase domain of HSP90 chaperone/DNA topoisomerase II/histidine kinase"/>
    <property type="match status" value="1"/>
</dbReference>
<keyword evidence="7" id="KW-0067">ATP-binding</keyword>
<keyword evidence="12" id="KW-1185">Reference proteome</keyword>
<dbReference type="EMBL" id="LT629740">
    <property type="protein sequence ID" value="SDS72522.1"/>
    <property type="molecule type" value="Genomic_DNA"/>
</dbReference>
<comment type="catalytic activity">
    <reaction evidence="1">
        <text>ATP + protein L-histidine = ADP + protein N-phospho-L-histidine.</text>
        <dbReference type="EC" id="2.7.13.3"/>
    </reaction>
</comment>
<gene>
    <name evidence="11" type="ORF">SAMN05216490_1686</name>
</gene>
<dbReference type="PANTHER" id="PTHR41523">
    <property type="entry name" value="TWO-COMPONENT SYSTEM SENSOR PROTEIN"/>
    <property type="match status" value="1"/>
</dbReference>
<keyword evidence="5" id="KW-0547">Nucleotide-binding</keyword>
<dbReference type="PANTHER" id="PTHR41523:SF8">
    <property type="entry name" value="ETHYLENE RESPONSE SENSOR PROTEIN"/>
    <property type="match status" value="1"/>
</dbReference>
<dbReference type="InterPro" id="IPR011990">
    <property type="entry name" value="TPR-like_helical_dom_sf"/>
</dbReference>
<keyword evidence="4" id="KW-0808">Transferase</keyword>
<sequence length="764" mass="86947">MKIFVFTTLLLFMINIVCAQDITHNISPQEAKELLKSVYRKSDDNIKIDRLLRLAAYNVLKTGEHRADLDSAEVFIGQAKVINAKIKSQGINGYIALVQSMLDRERGKRNDGKKNAKIAITLLKNTTDKYHLGLAYLEMAQYYDYSDSKQLPEKVRLGEESVKVLEQSNHVELKAYAYKSLADLYSTQQEYTKGLKSIQLSLQAYQSIHYKQIQGVYIIYSGLYGMTGNFGNALTYGLEALKTAESVKDSTMQLCEINNVVAVILDKLNEREKAIGYFKNALQIAERYNDRASVVLITSNIAMTYQGLHKYNEALALLKSVDPKYLETEIPAYIAHIPSIYCSLYTRLKLYPQAKTYADKLLKIISLHSNDFADLVEVNDILIEYFTATKQYSLASSYLLKNEAIIKKKYANSPTLISKSYGRWFKLDSAMGNYKAALYYHVKYAKIKDSLFTETKSKQLKQLEVQYETDKKIAEIKILNQKNELLKKSNELEQGNLQKANLMRDFTLVGVSMLIVIVVLLYRQYRIKQKSNESITHKNKLLQHLLTEKEWLLKEVHHRVKNNLHTVICLLESQAAYLENDALKAIENSRHRIYAMSLIHQKLYQSDDIKTIDMSEYIRGLVQSLEESFDTLNQIEFKLKIDPINLSLSHAIPLGLIMNEAVTNSIKYAFPGNCKGEISISMVDNGEQIELELADNGIGMAQIVCGEESDSLGLELMKGLSKDIDADISFEIDNGTKITIIFKPDALNDPDSFLKSTQTKEIYV</sequence>
<evidence type="ECO:0000256" key="7">
    <source>
        <dbReference type="ARBA" id="ARBA00022840"/>
    </source>
</evidence>
<feature type="domain" description="Histidine kinase" evidence="10">
    <location>
        <begin position="555"/>
        <end position="746"/>
    </location>
</feature>
<reference evidence="11 12" key="1">
    <citation type="submission" date="2016-10" db="EMBL/GenBank/DDBJ databases">
        <authorList>
            <person name="de Groot N.N."/>
        </authorList>
    </citation>
    <scope>NUCLEOTIDE SEQUENCE [LARGE SCALE GENOMIC DNA]</scope>
    <source>
        <strain evidence="11 12">MP1X4</strain>
    </source>
</reference>
<dbReference type="Gene3D" id="3.30.565.10">
    <property type="entry name" value="Histidine kinase-like ATPase, C-terminal domain"/>
    <property type="match status" value="1"/>
</dbReference>
<dbReference type="OrthoDB" id="1523170at2"/>
<evidence type="ECO:0000256" key="5">
    <source>
        <dbReference type="ARBA" id="ARBA00022741"/>
    </source>
</evidence>
<dbReference type="InterPro" id="IPR036890">
    <property type="entry name" value="HATPase_C_sf"/>
</dbReference>
<dbReference type="Proteomes" id="UP000199679">
    <property type="component" value="Chromosome I"/>
</dbReference>
<dbReference type="EC" id="2.7.13.3" evidence="2"/>
<dbReference type="Pfam" id="PF02518">
    <property type="entry name" value="HATPase_c"/>
    <property type="match status" value="1"/>
</dbReference>
<evidence type="ECO:0000256" key="2">
    <source>
        <dbReference type="ARBA" id="ARBA00012438"/>
    </source>
</evidence>